<dbReference type="Gene3D" id="3.30.1050.10">
    <property type="entry name" value="SCP2 sterol-binding domain"/>
    <property type="match status" value="1"/>
</dbReference>
<dbReference type="GO" id="GO:0005829">
    <property type="term" value="C:cytosol"/>
    <property type="evidence" value="ECO:0007669"/>
    <property type="project" value="TreeGrafter"/>
</dbReference>
<feature type="domain" description="SCP2" evidence="1">
    <location>
        <begin position="47"/>
        <end position="150"/>
    </location>
</feature>
<name>A0A670Y5K2_PSETE</name>
<evidence type="ECO:0000259" key="1">
    <source>
        <dbReference type="Pfam" id="PF02036"/>
    </source>
</evidence>
<reference evidence="2" key="1">
    <citation type="submission" date="2025-08" db="UniProtKB">
        <authorList>
            <consortium name="Ensembl"/>
        </authorList>
    </citation>
    <scope>IDENTIFICATION</scope>
</reference>
<reference evidence="2" key="2">
    <citation type="submission" date="2025-09" db="UniProtKB">
        <authorList>
            <consortium name="Ensembl"/>
        </authorList>
    </citation>
    <scope>IDENTIFICATION</scope>
</reference>
<dbReference type="RefSeq" id="XP_026556656.1">
    <property type="nucleotide sequence ID" value="XM_026700871.1"/>
</dbReference>
<dbReference type="GeneTree" id="ENSGT00940000154327"/>
<dbReference type="FunFam" id="3.30.1050.10:FF:000004">
    <property type="entry name" value="Hydroxysteroid 17-beta dehydrogenase 4"/>
    <property type="match status" value="1"/>
</dbReference>
<proteinExistence type="predicted"/>
<dbReference type="CTD" id="140856"/>
<dbReference type="OrthoDB" id="3592703at2759"/>
<organism evidence="2 3">
    <name type="scientific">Pseudonaja textilis</name>
    <name type="common">Eastern brown snake</name>
    <dbReference type="NCBI Taxonomy" id="8673"/>
    <lineage>
        <taxon>Eukaryota</taxon>
        <taxon>Metazoa</taxon>
        <taxon>Chordata</taxon>
        <taxon>Craniata</taxon>
        <taxon>Vertebrata</taxon>
        <taxon>Euteleostomi</taxon>
        <taxon>Lepidosauria</taxon>
        <taxon>Squamata</taxon>
        <taxon>Bifurcata</taxon>
        <taxon>Unidentata</taxon>
        <taxon>Episquamata</taxon>
        <taxon>Toxicofera</taxon>
        <taxon>Serpentes</taxon>
        <taxon>Colubroidea</taxon>
        <taxon>Elapidae</taxon>
        <taxon>Hydrophiinae</taxon>
        <taxon>Pseudonaja</taxon>
    </lineage>
</organism>
<accession>A0A670Y5K2</accession>
<sequence length="155" mass="17286">MWRERLKCPQMKINTNEQTAVSDLYEPLMTSRNASAKGPGLQSDLIFEEIGRRIKGVGSQLVKKVNAVFQWDIMNGGKIVAQWTLDLKSGSGQIYPGASHEPANTVFILSEHDFMELALGKIKPQKAFLIGKVKVKGNILLGQKLEMILKDYAKI</sequence>
<dbReference type="PANTHER" id="PTHR10094:SF25">
    <property type="entry name" value="SCP2 STEROL-BINDING DOMAIN-CONTAINING PROTEIN 1"/>
    <property type="match status" value="1"/>
</dbReference>
<dbReference type="KEGG" id="ptex:113436437"/>
<dbReference type="GeneID" id="113436437"/>
<dbReference type="OMA" id="WDIMNGG"/>
<evidence type="ECO:0000313" key="2">
    <source>
        <dbReference type="Ensembl" id="ENSPTXP00000004602.1"/>
    </source>
</evidence>
<dbReference type="PANTHER" id="PTHR10094">
    <property type="entry name" value="STEROL CARRIER PROTEIN 2 SCP-2 FAMILY PROTEIN"/>
    <property type="match status" value="1"/>
</dbReference>
<protein>
    <submittedName>
        <fullName evidence="2">SCP2 sterol binding domain containing 1</fullName>
    </submittedName>
</protein>
<dbReference type="Ensembl" id="ENSPTXT00000004734.1">
    <property type="protein sequence ID" value="ENSPTXP00000004602.1"/>
    <property type="gene ID" value="ENSPTXG00000003378.1"/>
</dbReference>
<dbReference type="SUPFAM" id="SSF55718">
    <property type="entry name" value="SCP-like"/>
    <property type="match status" value="1"/>
</dbReference>
<dbReference type="AlphaFoldDB" id="A0A670Y5K2"/>
<dbReference type="InterPro" id="IPR003033">
    <property type="entry name" value="SCP2_sterol-bd_dom"/>
</dbReference>
<dbReference type="Pfam" id="PF02036">
    <property type="entry name" value="SCP2"/>
    <property type="match status" value="1"/>
</dbReference>
<keyword evidence="3" id="KW-1185">Reference proteome</keyword>
<dbReference type="Proteomes" id="UP000472273">
    <property type="component" value="Unplaced"/>
</dbReference>
<dbReference type="InterPro" id="IPR036527">
    <property type="entry name" value="SCP2_sterol-bd_dom_sf"/>
</dbReference>
<gene>
    <name evidence="2" type="primary">SCP2D1</name>
</gene>
<evidence type="ECO:0000313" key="3">
    <source>
        <dbReference type="Proteomes" id="UP000472273"/>
    </source>
</evidence>